<dbReference type="Gene3D" id="2.60.120.10">
    <property type="entry name" value="Jelly Rolls"/>
    <property type="match status" value="1"/>
</dbReference>
<dbReference type="AlphaFoldDB" id="A0A6M1U8J9"/>
<name>A0A6M1U8J9_9RHOB</name>
<gene>
    <name evidence="1" type="ORF">G5V65_11810</name>
</gene>
<reference evidence="1 2" key="1">
    <citation type="submission" date="2020-02" db="EMBL/GenBank/DDBJ databases">
        <title>Rhodobacter translucens sp. nov., a novel bacterium isolated from activated sludge.</title>
        <authorList>
            <person name="Liu J."/>
        </authorList>
    </citation>
    <scope>NUCLEOTIDE SEQUENCE [LARGE SCALE GENOMIC DNA]</scope>
    <source>
        <strain evidence="1 2">HX-7-19</strain>
    </source>
</reference>
<keyword evidence="2" id="KW-1185">Reference proteome</keyword>
<dbReference type="GO" id="GO:0047869">
    <property type="term" value="F:dimethylpropiothetin dethiomethylase activity"/>
    <property type="evidence" value="ECO:0007669"/>
    <property type="project" value="InterPro"/>
</dbReference>
<accession>A0A6M1U8J9</accession>
<organism evidence="1 2">
    <name type="scientific">Paragemmobacter kunshanensis</name>
    <dbReference type="NCBI Taxonomy" id="2583234"/>
    <lineage>
        <taxon>Bacteria</taxon>
        <taxon>Pseudomonadati</taxon>
        <taxon>Pseudomonadota</taxon>
        <taxon>Alphaproteobacteria</taxon>
        <taxon>Rhodobacterales</taxon>
        <taxon>Paracoccaceae</taxon>
        <taxon>Paragemmobacter</taxon>
    </lineage>
</organism>
<evidence type="ECO:0000313" key="2">
    <source>
        <dbReference type="Proteomes" id="UP000474758"/>
    </source>
</evidence>
<dbReference type="RefSeq" id="WP_165050280.1">
    <property type="nucleotide sequence ID" value="NZ_JAALFE010000010.1"/>
</dbReference>
<dbReference type="InterPro" id="IPR031723">
    <property type="entry name" value="DMSP_lyase"/>
</dbReference>
<sequence length="289" mass="30912">MTDRPETLLDLPLGTPGAGRIRYGAAMALYQQGKLSPAELEAWRIAAASDSRPADEVLAAHGLPAPPRQSPDAAATLSRLMEEAGAYLAPLHCPGAAELRRVLARRSPAALQPAAQGLPVVTAHLAAALAALAATHPALSAAIAASAPHLGWRVYDRYPPEEIGIAFATGHAFCPLLGPDAPFAEETAEFGLFLIAPHVLYRDHCHAAPELYLPLTGPHGWRFGPDRPLIVKPAHRPVWNDPHRPHLTKVGPTPFLGFYGWTGDIDEPARVLPATDWPQLEALRLMAEP</sequence>
<protein>
    <submittedName>
        <fullName evidence="1">Uncharacterized protein</fullName>
    </submittedName>
</protein>
<dbReference type="EMBL" id="JAALFE010000010">
    <property type="protein sequence ID" value="NGQ91583.1"/>
    <property type="molecule type" value="Genomic_DNA"/>
</dbReference>
<dbReference type="InterPro" id="IPR014710">
    <property type="entry name" value="RmlC-like_jellyroll"/>
</dbReference>
<comment type="caution">
    <text evidence="1">The sequence shown here is derived from an EMBL/GenBank/DDBJ whole genome shotgun (WGS) entry which is preliminary data.</text>
</comment>
<evidence type="ECO:0000313" key="1">
    <source>
        <dbReference type="EMBL" id="NGQ91583.1"/>
    </source>
</evidence>
<dbReference type="Proteomes" id="UP000474758">
    <property type="component" value="Unassembled WGS sequence"/>
</dbReference>
<proteinExistence type="predicted"/>
<dbReference type="Pfam" id="PF16867">
    <property type="entry name" value="DMSP_lyase"/>
    <property type="match status" value="1"/>
</dbReference>